<dbReference type="Proteomes" id="UP000199228">
    <property type="component" value="Unassembled WGS sequence"/>
</dbReference>
<dbReference type="STRING" id="1732.SAMN02910417_00852"/>
<dbReference type="InterPro" id="IPR043721">
    <property type="entry name" value="DUF5662"/>
</dbReference>
<protein>
    <recommendedName>
        <fullName evidence="3">Catalase</fullName>
    </recommendedName>
</protein>
<gene>
    <name evidence="1" type="ORF">SAMN02910417_00852</name>
</gene>
<keyword evidence="2" id="KW-1185">Reference proteome</keyword>
<evidence type="ECO:0000313" key="2">
    <source>
        <dbReference type="Proteomes" id="UP000199228"/>
    </source>
</evidence>
<accession>A0A1G6AQH5</accession>
<dbReference type="Pfam" id="PF18907">
    <property type="entry name" value="DUF5662"/>
    <property type="match status" value="1"/>
</dbReference>
<dbReference type="AlphaFoldDB" id="A0A1G6AQH5"/>
<proteinExistence type="predicted"/>
<sequence>MFMKAWQHLKTVMRHKRLVRQGCFKVGLYRQGIFHDLSKFSPTEFMVGAKYFRGDVSPNNIERQEKGLSYSWLHHKGRNKHHIEYWIDFGFEPGQTLVGMRIPEKYVVEMVMDRIAASKVYQKEKYTDASSLQYYLRGKDHLVMHDESRQLLEHMLKLLAQQGEEALYEYIRKEVLNR</sequence>
<evidence type="ECO:0000313" key="1">
    <source>
        <dbReference type="EMBL" id="SDB10650.1"/>
    </source>
</evidence>
<evidence type="ECO:0008006" key="3">
    <source>
        <dbReference type="Google" id="ProtNLM"/>
    </source>
</evidence>
<dbReference type="EMBL" id="FMXR01000006">
    <property type="protein sequence ID" value="SDB10650.1"/>
    <property type="molecule type" value="Genomic_DNA"/>
</dbReference>
<reference evidence="1 2" key="1">
    <citation type="submission" date="2016-10" db="EMBL/GenBank/DDBJ databases">
        <authorList>
            <person name="de Groot N.N."/>
        </authorList>
    </citation>
    <scope>NUCLEOTIDE SEQUENCE [LARGE SCALE GENOMIC DNA]</scope>
    <source>
        <strain evidence="1 2">DSM 3217</strain>
    </source>
</reference>
<name>A0A1G6AQH5_EUBOX</name>
<organism evidence="1 2">
    <name type="scientific">Eubacterium oxidoreducens</name>
    <dbReference type="NCBI Taxonomy" id="1732"/>
    <lineage>
        <taxon>Bacteria</taxon>
        <taxon>Bacillati</taxon>
        <taxon>Bacillota</taxon>
        <taxon>Clostridia</taxon>
        <taxon>Eubacteriales</taxon>
        <taxon>Eubacteriaceae</taxon>
        <taxon>Eubacterium</taxon>
    </lineage>
</organism>